<name>A0A7K3WP13_9FLAO</name>
<dbReference type="EMBL" id="JAAGVY010000009">
    <property type="protein sequence ID" value="NEN23244.1"/>
    <property type="molecule type" value="Genomic_DNA"/>
</dbReference>
<reference evidence="3 4" key="1">
    <citation type="submission" date="2020-02" db="EMBL/GenBank/DDBJ databases">
        <title>Out from the shadows clarifying the taxonomy of the family Cryomorphaceae and related taxa by utilizing the GTDB taxonomic framework.</title>
        <authorList>
            <person name="Bowman J.P."/>
        </authorList>
    </citation>
    <scope>NUCLEOTIDE SEQUENCE [LARGE SCALE GENOMIC DNA]</scope>
    <source>
        <strain evidence="3 4">QSSC 1-22</strain>
    </source>
</reference>
<organism evidence="3 4">
    <name type="scientific">Cryomorpha ignava</name>
    <dbReference type="NCBI Taxonomy" id="101383"/>
    <lineage>
        <taxon>Bacteria</taxon>
        <taxon>Pseudomonadati</taxon>
        <taxon>Bacteroidota</taxon>
        <taxon>Flavobacteriia</taxon>
        <taxon>Flavobacteriales</taxon>
        <taxon>Cryomorphaceae</taxon>
        <taxon>Cryomorpha</taxon>
    </lineage>
</organism>
<dbReference type="Pfam" id="PF04023">
    <property type="entry name" value="FeoA"/>
    <property type="match status" value="1"/>
</dbReference>
<keyword evidence="4" id="KW-1185">Reference proteome</keyword>
<dbReference type="PANTHER" id="PTHR42954">
    <property type="entry name" value="FE(2+) TRANSPORT PROTEIN A"/>
    <property type="match status" value="1"/>
</dbReference>
<evidence type="ECO:0000313" key="3">
    <source>
        <dbReference type="EMBL" id="NEN23244.1"/>
    </source>
</evidence>
<proteinExistence type="predicted"/>
<comment type="caution">
    <text evidence="3">The sequence shown here is derived from an EMBL/GenBank/DDBJ whole genome shotgun (WGS) entry which is preliminary data.</text>
</comment>
<dbReference type="AlphaFoldDB" id="A0A7K3WP13"/>
<dbReference type="Gene3D" id="2.30.30.90">
    <property type="match status" value="1"/>
</dbReference>
<gene>
    <name evidence="3" type="ORF">G3O08_06990</name>
</gene>
<sequence>MIQINETVEILDLDTNDLGQRLGEMGFWPGKSIQLLISAPFGDPLAFKVDNTIIALRKAEAKLIRVKVAITAA</sequence>
<dbReference type="PANTHER" id="PTHR42954:SF2">
    <property type="entry name" value="FE(2+) TRANSPORT PROTEIN A"/>
    <property type="match status" value="1"/>
</dbReference>
<keyword evidence="1" id="KW-0408">Iron</keyword>
<accession>A0A7K3WP13</accession>
<dbReference type="Proteomes" id="UP000486602">
    <property type="component" value="Unassembled WGS sequence"/>
</dbReference>
<protein>
    <submittedName>
        <fullName evidence="3">Ferrous iron transport protein A</fullName>
    </submittedName>
</protein>
<dbReference type="InterPro" id="IPR007167">
    <property type="entry name" value="Fe-transptr_FeoA-like"/>
</dbReference>
<evidence type="ECO:0000259" key="2">
    <source>
        <dbReference type="SMART" id="SM00899"/>
    </source>
</evidence>
<dbReference type="InterPro" id="IPR008988">
    <property type="entry name" value="Transcriptional_repressor_C"/>
</dbReference>
<feature type="domain" description="Ferrous iron transporter FeoA-like" evidence="2">
    <location>
        <begin position="2"/>
        <end position="68"/>
    </location>
</feature>
<dbReference type="InterPro" id="IPR052713">
    <property type="entry name" value="FeoA"/>
</dbReference>
<evidence type="ECO:0000256" key="1">
    <source>
        <dbReference type="ARBA" id="ARBA00023004"/>
    </source>
</evidence>
<evidence type="ECO:0000313" key="4">
    <source>
        <dbReference type="Proteomes" id="UP000486602"/>
    </source>
</evidence>
<dbReference type="InterPro" id="IPR038157">
    <property type="entry name" value="FeoA_core_dom"/>
</dbReference>
<dbReference type="SMART" id="SM00899">
    <property type="entry name" value="FeoA"/>
    <property type="match status" value="1"/>
</dbReference>
<dbReference type="GO" id="GO:0046914">
    <property type="term" value="F:transition metal ion binding"/>
    <property type="evidence" value="ECO:0007669"/>
    <property type="project" value="InterPro"/>
</dbReference>
<dbReference type="SUPFAM" id="SSF50037">
    <property type="entry name" value="C-terminal domain of transcriptional repressors"/>
    <property type="match status" value="1"/>
</dbReference>